<keyword evidence="10 18" id="KW-1133">Transmembrane helix</keyword>
<gene>
    <name evidence="19" type="ORF">MNOR_LOCUS1769</name>
</gene>
<evidence type="ECO:0000256" key="3">
    <source>
        <dbReference type="ARBA" id="ARBA00004922"/>
    </source>
</evidence>
<dbReference type="GO" id="GO:0015018">
    <property type="term" value="F:galactosylgalactosylxylosylprotein 3-beta-glucuronosyltransferase activity"/>
    <property type="evidence" value="ECO:0007669"/>
    <property type="project" value="UniProtKB-UniRule"/>
</dbReference>
<name>A0AAV2PMN3_MEGNR</name>
<evidence type="ECO:0000256" key="8">
    <source>
        <dbReference type="ARBA" id="ARBA00022723"/>
    </source>
</evidence>
<sequence>QKTLNQCRSYNICFHHLLLLNIKQSLREGNSLLQECNRAHEWFRGMNRRQRIVMAVIIGGSLIYIILTQTLLVFSSPPGEPTEPEFRKTCSSVLQKISKNKVVEEDKSLPVIYVVTPTYRRPEMVAELTRLGQTLTMVPRVHWIVAEDSNTCTASVQNILERLGLPYTHIASPMPEVYRKERYVPRGVSNRRASLEWVREYGEDTGILYFLDDDNAIDIRLFEEMRTTKKVSMWPVGLIGEYTVSSPVVKDGKVVAFYDGWPAGRKFQVDMAGFAVNMGFLKSQAAKQEKVQAAKQDKKHPKVTMPYIAGHEEDGFLKSLNMGISDIEVKAEGCTQILVWHTQTIWNPSHALWLDKHQTDNIKKLTDNMRHLGMIK</sequence>
<dbReference type="Pfam" id="PF03360">
    <property type="entry name" value="Glyco_transf_43"/>
    <property type="match status" value="1"/>
</dbReference>
<accession>A0AAV2PMN3</accession>
<evidence type="ECO:0000256" key="1">
    <source>
        <dbReference type="ARBA" id="ARBA00001936"/>
    </source>
</evidence>
<evidence type="ECO:0000256" key="10">
    <source>
        <dbReference type="ARBA" id="ARBA00022989"/>
    </source>
</evidence>
<evidence type="ECO:0000313" key="20">
    <source>
        <dbReference type="Proteomes" id="UP001497623"/>
    </source>
</evidence>
<dbReference type="GO" id="GO:0050650">
    <property type="term" value="P:chondroitin sulfate proteoglycan biosynthetic process"/>
    <property type="evidence" value="ECO:0007669"/>
    <property type="project" value="TreeGrafter"/>
</dbReference>
<dbReference type="Proteomes" id="UP001497623">
    <property type="component" value="Unassembled WGS sequence"/>
</dbReference>
<evidence type="ECO:0000256" key="15">
    <source>
        <dbReference type="ARBA" id="ARBA00047979"/>
    </source>
</evidence>
<evidence type="ECO:0000256" key="9">
    <source>
        <dbReference type="ARBA" id="ARBA00022968"/>
    </source>
</evidence>
<evidence type="ECO:0000313" key="19">
    <source>
        <dbReference type="EMBL" id="CAL4061019.1"/>
    </source>
</evidence>
<organism evidence="19 20">
    <name type="scientific">Meganyctiphanes norvegica</name>
    <name type="common">Northern krill</name>
    <name type="synonym">Thysanopoda norvegica</name>
    <dbReference type="NCBI Taxonomy" id="48144"/>
    <lineage>
        <taxon>Eukaryota</taxon>
        <taxon>Metazoa</taxon>
        <taxon>Ecdysozoa</taxon>
        <taxon>Arthropoda</taxon>
        <taxon>Crustacea</taxon>
        <taxon>Multicrustacea</taxon>
        <taxon>Malacostraca</taxon>
        <taxon>Eumalacostraca</taxon>
        <taxon>Eucarida</taxon>
        <taxon>Euphausiacea</taxon>
        <taxon>Euphausiidae</taxon>
        <taxon>Meganyctiphanes</taxon>
    </lineage>
</organism>
<dbReference type="FunFam" id="3.90.550.10:FF:000044">
    <property type="entry name" value="Galactosylgalactosylxylosylprotein 3-beta-glucuronosyltransferase"/>
    <property type="match status" value="1"/>
</dbReference>
<evidence type="ECO:0000256" key="7">
    <source>
        <dbReference type="ARBA" id="ARBA00022692"/>
    </source>
</evidence>
<evidence type="ECO:0000256" key="13">
    <source>
        <dbReference type="ARBA" id="ARBA00023180"/>
    </source>
</evidence>
<evidence type="ECO:0000256" key="4">
    <source>
        <dbReference type="ARBA" id="ARBA00007706"/>
    </source>
</evidence>
<dbReference type="EMBL" id="CAXKWB010000495">
    <property type="protein sequence ID" value="CAL4061019.1"/>
    <property type="molecule type" value="Genomic_DNA"/>
</dbReference>
<dbReference type="GO" id="GO:0046872">
    <property type="term" value="F:metal ion binding"/>
    <property type="evidence" value="ECO:0007669"/>
    <property type="project" value="UniProtKB-KW"/>
</dbReference>
<comment type="catalytic activity">
    <reaction evidence="15 18">
        <text>3-O-(beta-D-galactosyl-(1-&gt;3)-beta-D-galactosyl-(1-&gt;4)-beta-D-xylosyl)-L-seryl-[protein] + UDP-alpha-D-glucuronate = 3-O-(beta-D-GlcA-(1-&gt;3)-beta-D-Gal-(1-&gt;3)-beta-D-Gal-(1-&gt;4)-beta-D-Xyl)-L-seryl-[protein] + UDP + H(+)</text>
        <dbReference type="Rhea" id="RHEA:24168"/>
        <dbReference type="Rhea" id="RHEA-COMP:12571"/>
        <dbReference type="Rhea" id="RHEA-COMP:12573"/>
        <dbReference type="ChEBI" id="CHEBI:15378"/>
        <dbReference type="ChEBI" id="CHEBI:58052"/>
        <dbReference type="ChEBI" id="CHEBI:58223"/>
        <dbReference type="ChEBI" id="CHEBI:132090"/>
        <dbReference type="ChEBI" id="CHEBI:132093"/>
        <dbReference type="EC" id="2.4.1.135"/>
    </reaction>
</comment>
<feature type="non-terminal residue" evidence="19">
    <location>
        <position position="1"/>
    </location>
</feature>
<keyword evidence="11 18" id="KW-0333">Golgi apparatus</keyword>
<comment type="caution">
    <text evidence="19">The sequence shown here is derived from an EMBL/GenBank/DDBJ whole genome shotgun (WGS) entry which is preliminary data.</text>
</comment>
<keyword evidence="13" id="KW-0325">Glycoprotein</keyword>
<evidence type="ECO:0000256" key="5">
    <source>
        <dbReference type="ARBA" id="ARBA00012641"/>
    </source>
</evidence>
<dbReference type="Gene3D" id="3.90.550.10">
    <property type="entry name" value="Spore Coat Polysaccharide Biosynthesis Protein SpsA, Chain A"/>
    <property type="match status" value="1"/>
</dbReference>
<keyword evidence="8 17" id="KW-0479">Metal-binding</keyword>
<dbReference type="PANTHER" id="PTHR10896">
    <property type="entry name" value="GALACTOSYLGALACTOSYLXYLOSYLPROTEIN 3-BETA-GLUCURONOSYLTRANSFERASE BETA-1,3-GLUCURONYLTRANSFERASE"/>
    <property type="match status" value="1"/>
</dbReference>
<keyword evidence="9 18" id="KW-0735">Signal-anchor</keyword>
<protein>
    <recommendedName>
        <fullName evidence="5 18">Galactosylgalactosylxylosylprotein 3-beta-glucuronosyltransferase</fullName>
        <ecNumber evidence="5 18">2.4.1.135</ecNumber>
    </recommendedName>
</protein>
<keyword evidence="20" id="KW-1185">Reference proteome</keyword>
<evidence type="ECO:0000256" key="18">
    <source>
        <dbReference type="RuleBase" id="RU363127"/>
    </source>
</evidence>
<dbReference type="AlphaFoldDB" id="A0AAV2PMN3"/>
<evidence type="ECO:0000256" key="6">
    <source>
        <dbReference type="ARBA" id="ARBA00022679"/>
    </source>
</evidence>
<dbReference type="GO" id="GO:0000139">
    <property type="term" value="C:Golgi membrane"/>
    <property type="evidence" value="ECO:0007669"/>
    <property type="project" value="UniProtKB-SubCell"/>
</dbReference>
<feature type="binding site" evidence="17">
    <location>
        <position position="214"/>
    </location>
    <ligand>
        <name>Mn(2+)</name>
        <dbReference type="ChEBI" id="CHEBI:29035"/>
    </ligand>
</feature>
<dbReference type="SUPFAM" id="SSF53448">
    <property type="entry name" value="Nucleotide-diphospho-sugar transferases"/>
    <property type="match status" value="1"/>
</dbReference>
<evidence type="ECO:0000256" key="14">
    <source>
        <dbReference type="ARBA" id="ARBA00023211"/>
    </source>
</evidence>
<keyword evidence="7 18" id="KW-0812">Transmembrane</keyword>
<feature type="transmembrane region" description="Helical" evidence="18">
    <location>
        <begin position="52"/>
        <end position="74"/>
    </location>
</feature>
<feature type="active site" description="Proton donor/acceptor" evidence="16">
    <location>
        <position position="313"/>
    </location>
</feature>
<dbReference type="InterPro" id="IPR005027">
    <property type="entry name" value="Glyco_trans_43"/>
</dbReference>
<dbReference type="GO" id="GO:0005975">
    <property type="term" value="P:carbohydrate metabolic process"/>
    <property type="evidence" value="ECO:0007669"/>
    <property type="project" value="TreeGrafter"/>
</dbReference>
<comment type="similarity">
    <text evidence="4 18">Belongs to the glycosyltransferase 43 family.</text>
</comment>
<evidence type="ECO:0000256" key="17">
    <source>
        <dbReference type="PIRSR" id="PIRSR605027-3"/>
    </source>
</evidence>
<evidence type="ECO:0000256" key="2">
    <source>
        <dbReference type="ARBA" id="ARBA00004323"/>
    </source>
</evidence>
<keyword evidence="6 18" id="KW-0808">Transferase</keyword>
<dbReference type="EC" id="2.4.1.135" evidence="5 18"/>
<evidence type="ECO:0000256" key="11">
    <source>
        <dbReference type="ARBA" id="ARBA00023034"/>
    </source>
</evidence>
<dbReference type="PANTHER" id="PTHR10896:SF51">
    <property type="entry name" value="GALACTOSYLGALACTOSYLXYLOSYLPROTEIN 3-BETA-GLUCURONOSYLTRANSFERASE S"/>
    <property type="match status" value="1"/>
</dbReference>
<reference evidence="19 20" key="1">
    <citation type="submission" date="2024-05" db="EMBL/GenBank/DDBJ databases">
        <authorList>
            <person name="Wallberg A."/>
        </authorList>
    </citation>
    <scope>NUCLEOTIDE SEQUENCE [LARGE SCALE GENOMIC DNA]</scope>
</reference>
<dbReference type="CDD" id="cd00218">
    <property type="entry name" value="GlcAT-I"/>
    <property type="match status" value="1"/>
</dbReference>
<comment type="subcellular location">
    <subcellularLocation>
        <location evidence="2 18">Golgi apparatus membrane</location>
        <topology evidence="2 18">Single-pass type II membrane protein</topology>
    </subcellularLocation>
</comment>
<proteinExistence type="inferred from homology"/>
<comment type="pathway">
    <text evidence="3 18">Protein modification; protein glycosylation.</text>
</comment>
<keyword evidence="14 17" id="KW-0464">Manganese</keyword>
<keyword evidence="12 18" id="KW-0472">Membrane</keyword>
<dbReference type="InterPro" id="IPR029044">
    <property type="entry name" value="Nucleotide-diphossugar_trans"/>
</dbReference>
<evidence type="ECO:0000256" key="16">
    <source>
        <dbReference type="PIRSR" id="PIRSR605027-1"/>
    </source>
</evidence>
<comment type="cofactor">
    <cofactor evidence="1 17 18">
        <name>Mn(2+)</name>
        <dbReference type="ChEBI" id="CHEBI:29035"/>
    </cofactor>
</comment>
<evidence type="ECO:0000256" key="12">
    <source>
        <dbReference type="ARBA" id="ARBA00023136"/>
    </source>
</evidence>